<keyword evidence="1" id="KW-0812">Transmembrane</keyword>
<gene>
    <name evidence="2" type="ORF">Cco03nite_30400</name>
</gene>
<keyword evidence="3" id="KW-1185">Reference proteome</keyword>
<feature type="transmembrane region" description="Helical" evidence="1">
    <location>
        <begin position="34"/>
        <end position="58"/>
    </location>
</feature>
<keyword evidence="1" id="KW-0472">Membrane</keyword>
<keyword evidence="1" id="KW-1133">Transmembrane helix</keyword>
<proteinExistence type="predicted"/>
<comment type="caution">
    <text evidence="2">The sequence shown here is derived from an EMBL/GenBank/DDBJ whole genome shotgun (WGS) entry which is preliminary data.</text>
</comment>
<dbReference type="RefSeq" id="WP_203692716.1">
    <property type="nucleotide sequence ID" value="NZ_BAAALC010000004.1"/>
</dbReference>
<sequence>MNLQEMLKAAVADPPPPDIDLDALARRERHRRHVVRWASFGGGTALVLAVAVAAVPLLGSRAGLPTPGIGPELVVPTVQSTPRLRASETPQQAAVAAHLTTVLQSLGPDLGVGPEVSFVVEQGEWGAAPDGHWYAARWNFDGVQLAVIVRRAMIPLEDACAKNGAGLSCRRIEERDGSVSYFAEDVDGGTRQAENYRPDNVALMVTATGPAVFNEETLLTVTRLDGWSLTG</sequence>
<organism evidence="2 3">
    <name type="scientific">Catellatospora coxensis</name>
    <dbReference type="NCBI Taxonomy" id="310354"/>
    <lineage>
        <taxon>Bacteria</taxon>
        <taxon>Bacillati</taxon>
        <taxon>Actinomycetota</taxon>
        <taxon>Actinomycetes</taxon>
        <taxon>Micromonosporales</taxon>
        <taxon>Micromonosporaceae</taxon>
        <taxon>Catellatospora</taxon>
    </lineage>
</organism>
<name>A0A8J3L257_9ACTN</name>
<dbReference type="EMBL" id="BONI01000022">
    <property type="protein sequence ID" value="GIG06340.1"/>
    <property type="molecule type" value="Genomic_DNA"/>
</dbReference>
<reference evidence="2 3" key="1">
    <citation type="submission" date="2021-01" db="EMBL/GenBank/DDBJ databases">
        <title>Whole genome shotgun sequence of Catellatospora coxensis NBRC 107359.</title>
        <authorList>
            <person name="Komaki H."/>
            <person name="Tamura T."/>
        </authorList>
    </citation>
    <scope>NUCLEOTIDE SEQUENCE [LARGE SCALE GENOMIC DNA]</scope>
    <source>
        <strain evidence="2 3">NBRC 107359</strain>
    </source>
</reference>
<dbReference type="AlphaFoldDB" id="A0A8J3L257"/>
<dbReference type="Proteomes" id="UP000630887">
    <property type="component" value="Unassembled WGS sequence"/>
</dbReference>
<accession>A0A8J3L257</accession>
<protein>
    <submittedName>
        <fullName evidence="2">Uncharacterized protein</fullName>
    </submittedName>
</protein>
<evidence type="ECO:0000256" key="1">
    <source>
        <dbReference type="SAM" id="Phobius"/>
    </source>
</evidence>
<evidence type="ECO:0000313" key="2">
    <source>
        <dbReference type="EMBL" id="GIG06340.1"/>
    </source>
</evidence>
<evidence type="ECO:0000313" key="3">
    <source>
        <dbReference type="Proteomes" id="UP000630887"/>
    </source>
</evidence>